<dbReference type="PROSITE" id="PS50871">
    <property type="entry name" value="C1Q"/>
    <property type="match status" value="1"/>
</dbReference>
<organism evidence="7 8">
    <name type="scientific">Daphnia galeata</name>
    <dbReference type="NCBI Taxonomy" id="27404"/>
    <lineage>
        <taxon>Eukaryota</taxon>
        <taxon>Metazoa</taxon>
        <taxon>Ecdysozoa</taxon>
        <taxon>Arthropoda</taxon>
        <taxon>Crustacea</taxon>
        <taxon>Branchiopoda</taxon>
        <taxon>Diplostraca</taxon>
        <taxon>Cladocera</taxon>
        <taxon>Anomopoda</taxon>
        <taxon>Daphniidae</taxon>
        <taxon>Daphnia</taxon>
    </lineage>
</organism>
<dbReference type="EMBL" id="CAKKLH010000235">
    <property type="protein sequence ID" value="CAH0106841.1"/>
    <property type="molecule type" value="Genomic_DNA"/>
</dbReference>
<keyword evidence="4" id="KW-0175">Coiled coil</keyword>
<dbReference type="Proteomes" id="UP000789390">
    <property type="component" value="Unassembled WGS sequence"/>
</dbReference>
<name>A0A8J2RQP5_9CRUS</name>
<protein>
    <recommendedName>
        <fullName evidence="6">C1q domain-containing protein</fullName>
    </recommendedName>
</protein>
<evidence type="ECO:0000313" key="8">
    <source>
        <dbReference type="Proteomes" id="UP000789390"/>
    </source>
</evidence>
<evidence type="ECO:0000256" key="3">
    <source>
        <dbReference type="ARBA" id="ARBA00022729"/>
    </source>
</evidence>
<feature type="chain" id="PRO_5035194138" description="C1q domain-containing protein" evidence="5">
    <location>
        <begin position="24"/>
        <end position="316"/>
    </location>
</feature>
<evidence type="ECO:0000256" key="2">
    <source>
        <dbReference type="ARBA" id="ARBA00022525"/>
    </source>
</evidence>
<proteinExistence type="predicted"/>
<dbReference type="PANTHER" id="PTHR22923">
    <property type="entry name" value="CEREBELLIN-RELATED"/>
    <property type="match status" value="1"/>
</dbReference>
<feature type="signal peptide" evidence="5">
    <location>
        <begin position="1"/>
        <end position="23"/>
    </location>
</feature>
<reference evidence="7" key="1">
    <citation type="submission" date="2021-11" db="EMBL/GenBank/DDBJ databases">
        <authorList>
            <person name="Schell T."/>
        </authorList>
    </citation>
    <scope>NUCLEOTIDE SEQUENCE</scope>
    <source>
        <strain evidence="7">M5</strain>
    </source>
</reference>
<evidence type="ECO:0000259" key="6">
    <source>
        <dbReference type="PROSITE" id="PS50871"/>
    </source>
</evidence>
<comment type="subcellular location">
    <subcellularLocation>
        <location evidence="1">Secreted</location>
    </subcellularLocation>
</comment>
<evidence type="ECO:0000256" key="1">
    <source>
        <dbReference type="ARBA" id="ARBA00004613"/>
    </source>
</evidence>
<evidence type="ECO:0000256" key="5">
    <source>
        <dbReference type="SAM" id="SignalP"/>
    </source>
</evidence>
<dbReference type="InterPro" id="IPR050822">
    <property type="entry name" value="Cerebellin_Synaptic_Org"/>
</dbReference>
<dbReference type="SUPFAM" id="SSF49842">
    <property type="entry name" value="TNF-like"/>
    <property type="match status" value="1"/>
</dbReference>
<dbReference type="Gene3D" id="2.60.120.40">
    <property type="match status" value="1"/>
</dbReference>
<dbReference type="AlphaFoldDB" id="A0A8J2RQP5"/>
<feature type="domain" description="C1q" evidence="6">
    <location>
        <begin position="161"/>
        <end position="316"/>
    </location>
</feature>
<keyword evidence="3 5" id="KW-0732">Signal</keyword>
<feature type="coiled-coil region" evidence="4">
    <location>
        <begin position="41"/>
        <end position="75"/>
    </location>
</feature>
<dbReference type="OrthoDB" id="6058225at2759"/>
<comment type="caution">
    <text evidence="7">The sequence shown here is derived from an EMBL/GenBank/DDBJ whole genome shotgun (WGS) entry which is preliminary data.</text>
</comment>
<dbReference type="SMART" id="SM00110">
    <property type="entry name" value="C1Q"/>
    <property type="match status" value="1"/>
</dbReference>
<dbReference type="GO" id="GO:0005615">
    <property type="term" value="C:extracellular space"/>
    <property type="evidence" value="ECO:0007669"/>
    <property type="project" value="TreeGrafter"/>
</dbReference>
<accession>A0A8J2RQP5</accession>
<evidence type="ECO:0000256" key="4">
    <source>
        <dbReference type="SAM" id="Coils"/>
    </source>
</evidence>
<dbReference type="PANTHER" id="PTHR22923:SF62">
    <property type="entry name" value="CVP18"/>
    <property type="match status" value="1"/>
</dbReference>
<dbReference type="InterPro" id="IPR008983">
    <property type="entry name" value="Tumour_necrosis_fac-like_dom"/>
</dbReference>
<gene>
    <name evidence="7" type="ORF">DGAL_LOCUS10003</name>
</gene>
<keyword evidence="2" id="KW-0964">Secreted</keyword>
<dbReference type="InterPro" id="IPR001073">
    <property type="entry name" value="C1q_dom"/>
</dbReference>
<keyword evidence="8" id="KW-1185">Reference proteome</keyword>
<sequence>MARHFYSVIRLCWLVLACTTATGISFEESVKQLSKNYVEIKEVLEAKVVRLETKVSGLETKIQQQNSLITALQKEWHTDDMESKLHETKAIVEDLSIKLNERTGAMAEIGKMPSSCSDLQRMGHKISGLYSVIGTRTVEMVYCNFYPNGKEMQKWIGYADVKSAPTYFYVSRSNPFTETNTPITFDVEQLNIGRAMNLQTGKFVAARAGKYSFSVSGVAYFPYTPLTPGLYNETPVLASFRFQISLIKNGNWIGSGYSHTTNTGGTFETFSLDSTLSLIKGDQVWVEISEMSDKVLLYGRRFTHFTGVFLEEEFSQ</sequence>
<dbReference type="Pfam" id="PF00386">
    <property type="entry name" value="C1q"/>
    <property type="match status" value="1"/>
</dbReference>
<evidence type="ECO:0000313" key="7">
    <source>
        <dbReference type="EMBL" id="CAH0106841.1"/>
    </source>
</evidence>